<organism evidence="2 3">
    <name type="scientific">Candidatus Daviesbacteria bacterium GW2011_GWF2_38_6</name>
    <dbReference type="NCBI Taxonomy" id="1618432"/>
    <lineage>
        <taxon>Bacteria</taxon>
        <taxon>Candidatus Daviesiibacteriota</taxon>
    </lineage>
</organism>
<proteinExistence type="predicted"/>
<dbReference type="EMBL" id="LBVC01000036">
    <property type="protein sequence ID" value="KKQ77658.1"/>
    <property type="molecule type" value="Genomic_DNA"/>
</dbReference>
<dbReference type="AlphaFoldDB" id="A0A0G0KDJ1"/>
<name>A0A0G0KDJ1_9BACT</name>
<evidence type="ECO:0000313" key="3">
    <source>
        <dbReference type="Proteomes" id="UP000034324"/>
    </source>
</evidence>
<dbReference type="SUPFAM" id="SSF88723">
    <property type="entry name" value="PIN domain-like"/>
    <property type="match status" value="1"/>
</dbReference>
<protein>
    <recommendedName>
        <fullName evidence="1">PIN domain-containing protein</fullName>
    </recommendedName>
</protein>
<dbReference type="InterPro" id="IPR002716">
    <property type="entry name" value="PIN_dom"/>
</dbReference>
<comment type="caution">
    <text evidence="2">The sequence shown here is derived from an EMBL/GenBank/DDBJ whole genome shotgun (WGS) entry which is preliminary data.</text>
</comment>
<reference evidence="2 3" key="1">
    <citation type="journal article" date="2015" name="Nature">
        <title>rRNA introns, odd ribosomes, and small enigmatic genomes across a large radiation of phyla.</title>
        <authorList>
            <person name="Brown C.T."/>
            <person name="Hug L.A."/>
            <person name="Thomas B.C."/>
            <person name="Sharon I."/>
            <person name="Castelle C.J."/>
            <person name="Singh A."/>
            <person name="Wilkins M.J."/>
            <person name="Williams K.H."/>
            <person name="Banfield J.F."/>
        </authorList>
    </citation>
    <scope>NUCLEOTIDE SEQUENCE [LARGE SCALE GENOMIC DNA]</scope>
</reference>
<dbReference type="Proteomes" id="UP000034324">
    <property type="component" value="Unassembled WGS sequence"/>
</dbReference>
<accession>A0A0G0KDJ1</accession>
<evidence type="ECO:0000313" key="2">
    <source>
        <dbReference type="EMBL" id="KKQ77658.1"/>
    </source>
</evidence>
<feature type="domain" description="PIN" evidence="1">
    <location>
        <begin position="4"/>
        <end position="111"/>
    </location>
</feature>
<dbReference type="InterPro" id="IPR029060">
    <property type="entry name" value="PIN-like_dom_sf"/>
</dbReference>
<dbReference type="Gene3D" id="3.40.50.1010">
    <property type="entry name" value="5'-nuclease"/>
    <property type="match status" value="1"/>
</dbReference>
<dbReference type="CDD" id="cd09854">
    <property type="entry name" value="PIN_VapC-like"/>
    <property type="match status" value="1"/>
</dbReference>
<sequence>MAKIFLDANVFVDLAEKRKQITIADFLEHELYISPLSIHILTYLYKYHIPNKKLTNLLKKFINFVPFNKEIAEFSSLGPTKDFEDNVQLHSAAEAECDIFLTNDEKLLKLRFFGKVQLSPLPTWPMS</sequence>
<gene>
    <name evidence="2" type="ORF">US99_C0036G0003</name>
</gene>
<evidence type="ECO:0000259" key="1">
    <source>
        <dbReference type="Pfam" id="PF01850"/>
    </source>
</evidence>
<dbReference type="Pfam" id="PF01850">
    <property type="entry name" value="PIN"/>
    <property type="match status" value="1"/>
</dbReference>